<name>A0A0M8MMX2_9BASI</name>
<feature type="compositionally biased region" description="Acidic residues" evidence="3">
    <location>
        <begin position="35"/>
        <end position="49"/>
    </location>
</feature>
<evidence type="ECO:0000256" key="1">
    <source>
        <dbReference type="ARBA" id="ARBA00004604"/>
    </source>
</evidence>
<dbReference type="InterPro" id="IPR039883">
    <property type="entry name" value="Fcf2/DNTTIP2"/>
</dbReference>
<dbReference type="GO" id="GO:0006396">
    <property type="term" value="P:RNA processing"/>
    <property type="evidence" value="ECO:0007669"/>
    <property type="project" value="TreeGrafter"/>
</dbReference>
<gene>
    <name evidence="5" type="ORF">Malapachy_2186</name>
</gene>
<dbReference type="STRING" id="77020.A0A0M8MMX2"/>
<accession>A0A0M8MMX2</accession>
<dbReference type="OrthoDB" id="427886at2759"/>
<feature type="domain" description="Fcf2 pre-rRNA processing C-terminal" evidence="4">
    <location>
        <begin position="151"/>
        <end position="232"/>
    </location>
</feature>
<keyword evidence="6" id="KW-1185">Reference proteome</keyword>
<reference evidence="5 6" key="1">
    <citation type="submission" date="2015-07" db="EMBL/GenBank/DDBJ databases">
        <title>Draft Genome Sequence of Malassezia furfur CBS1878 and Malassezia pachydermatis CBS1879.</title>
        <authorList>
            <person name="Triana S."/>
            <person name="Ohm R."/>
            <person name="Gonzalez A."/>
            <person name="DeCock H."/>
            <person name="Restrepo S."/>
            <person name="Celis A."/>
        </authorList>
    </citation>
    <scope>NUCLEOTIDE SEQUENCE [LARGE SCALE GENOMIC DNA]</scope>
    <source>
        <strain evidence="5 6">CBS 1879</strain>
    </source>
</reference>
<comment type="caution">
    <text evidence="5">The sequence shown here is derived from an EMBL/GenBank/DDBJ whole genome shotgun (WGS) entry which is preliminary data.</text>
</comment>
<dbReference type="VEuPathDB" id="FungiDB:Malapachy_2186"/>
<feature type="region of interest" description="Disordered" evidence="3">
    <location>
        <begin position="126"/>
        <end position="154"/>
    </location>
</feature>
<dbReference type="InterPro" id="IPR014810">
    <property type="entry name" value="Fcf2_C"/>
</dbReference>
<feature type="compositionally biased region" description="Basic residues" evidence="3">
    <location>
        <begin position="246"/>
        <end position="258"/>
    </location>
</feature>
<dbReference type="GO" id="GO:0005730">
    <property type="term" value="C:nucleolus"/>
    <property type="evidence" value="ECO:0007669"/>
    <property type="project" value="UniProtKB-SubCell"/>
</dbReference>
<evidence type="ECO:0000259" key="4">
    <source>
        <dbReference type="Pfam" id="PF08698"/>
    </source>
</evidence>
<dbReference type="Proteomes" id="UP000037751">
    <property type="component" value="Unassembled WGS sequence"/>
</dbReference>
<dbReference type="AlphaFoldDB" id="A0A0M8MMX2"/>
<proteinExistence type="predicted"/>
<protein>
    <recommendedName>
        <fullName evidence="4">Fcf2 pre-rRNA processing C-terminal domain-containing protein</fullName>
    </recommendedName>
</protein>
<evidence type="ECO:0000313" key="5">
    <source>
        <dbReference type="EMBL" id="KOS15716.1"/>
    </source>
</evidence>
<keyword evidence="2" id="KW-0539">Nucleus</keyword>
<evidence type="ECO:0000256" key="2">
    <source>
        <dbReference type="ARBA" id="ARBA00023242"/>
    </source>
</evidence>
<dbReference type="PANTHER" id="PTHR21686">
    <property type="entry name" value="DEOXYNUCLEOTIDYLTRANSFERASE TERMINAL-INTERACTING PROTEIN 2"/>
    <property type="match status" value="1"/>
</dbReference>
<dbReference type="RefSeq" id="XP_017993348.1">
    <property type="nucleotide sequence ID" value="XM_018136678.1"/>
</dbReference>
<comment type="subcellular location">
    <subcellularLocation>
        <location evidence="1">Nucleus</location>
        <location evidence="1">Nucleolus</location>
    </subcellularLocation>
</comment>
<dbReference type="GO" id="GO:0003723">
    <property type="term" value="F:RNA binding"/>
    <property type="evidence" value="ECO:0007669"/>
    <property type="project" value="TreeGrafter"/>
</dbReference>
<evidence type="ECO:0000256" key="3">
    <source>
        <dbReference type="SAM" id="MobiDB-lite"/>
    </source>
</evidence>
<dbReference type="GeneID" id="28728553"/>
<organism evidence="5 6">
    <name type="scientific">Malassezia pachydermatis</name>
    <dbReference type="NCBI Taxonomy" id="77020"/>
    <lineage>
        <taxon>Eukaryota</taxon>
        <taxon>Fungi</taxon>
        <taxon>Dikarya</taxon>
        <taxon>Basidiomycota</taxon>
        <taxon>Ustilaginomycotina</taxon>
        <taxon>Malasseziomycetes</taxon>
        <taxon>Malasseziales</taxon>
        <taxon>Malasseziaceae</taxon>
        <taxon>Malassezia</taxon>
    </lineage>
</organism>
<feature type="region of interest" description="Disordered" evidence="3">
    <location>
        <begin position="227"/>
        <end position="258"/>
    </location>
</feature>
<feature type="compositionally biased region" description="Polar residues" evidence="3">
    <location>
        <begin position="17"/>
        <end position="34"/>
    </location>
</feature>
<feature type="compositionally biased region" description="Polar residues" evidence="3">
    <location>
        <begin position="50"/>
        <end position="65"/>
    </location>
</feature>
<dbReference type="EMBL" id="LGAV01000002">
    <property type="protein sequence ID" value="KOS15716.1"/>
    <property type="molecule type" value="Genomic_DNA"/>
</dbReference>
<sequence>MLDDEAALLAASKAAYQSHSSSTKTENRGHTSFTDDNDMITFEAEDAQLQDDTPTSAKPSKQKLNAKQLRKKRAVQSVDADASLKALEVKSAPVRRSYSKKEIQEHRAKSAGPGWFDMPAFPGAKFSGTGKDTRTETGKASFTGGDARAATEKEMRRQVTAIRLRNALDPKRFYRGSGGTGAEKGMPAFAQLGKIVGGGLEPSSVLTRKQRADTVVGELVRDAESVSYSKRKFGELQQKRMAPNQKRSKTQGKQRRRP</sequence>
<feature type="region of interest" description="Disordered" evidence="3">
    <location>
        <begin position="11"/>
        <end position="72"/>
    </location>
</feature>
<evidence type="ECO:0000313" key="6">
    <source>
        <dbReference type="Proteomes" id="UP000037751"/>
    </source>
</evidence>
<dbReference type="PANTHER" id="PTHR21686:SF12">
    <property type="entry name" value="DEOXYNUCLEOTIDYLTRANSFERASE TERMINAL-INTERACTING PROTEIN 2"/>
    <property type="match status" value="1"/>
</dbReference>
<dbReference type="Pfam" id="PF08698">
    <property type="entry name" value="Fcf2"/>
    <property type="match status" value="1"/>
</dbReference>